<reference evidence="2" key="1">
    <citation type="submission" date="2020-05" db="EMBL/GenBank/DDBJ databases">
        <title>WGS assembly of Panicum virgatum.</title>
        <authorList>
            <person name="Lovell J.T."/>
            <person name="Jenkins J."/>
            <person name="Shu S."/>
            <person name="Juenger T.E."/>
            <person name="Schmutz J."/>
        </authorList>
    </citation>
    <scope>NUCLEOTIDE SEQUENCE</scope>
    <source>
        <strain evidence="2">AP13</strain>
    </source>
</reference>
<protein>
    <submittedName>
        <fullName evidence="2">Uncharacterized protein</fullName>
    </submittedName>
</protein>
<dbReference type="EMBL" id="CM029054">
    <property type="protein sequence ID" value="KAG2536132.1"/>
    <property type="molecule type" value="Genomic_DNA"/>
</dbReference>
<evidence type="ECO:0000256" key="1">
    <source>
        <dbReference type="SAM" id="MobiDB-lite"/>
    </source>
</evidence>
<evidence type="ECO:0000313" key="3">
    <source>
        <dbReference type="Proteomes" id="UP000823388"/>
    </source>
</evidence>
<name>A0A8T0MJ89_PANVG</name>
<proteinExistence type="predicted"/>
<accession>A0A8T0MJ89</accession>
<feature type="region of interest" description="Disordered" evidence="1">
    <location>
        <begin position="1"/>
        <end position="21"/>
    </location>
</feature>
<sequence length="150" mass="16635">MYRWPRPAAADAPTSRSYPLPPAPFPRPATLASEPLPGHAALAPELLLRPALLAPAREEPVVWTPPEEPRFAYPPLTFGGQMREDLSNGEQFVQDGCNGEIISALSLLCRCTDALSSIGREHFFSFTIHDRREKVSTDRDVQDWEVQAPS</sequence>
<gene>
    <name evidence="2" type="ORF">PVAP13_9NG091100</name>
</gene>
<dbReference type="Proteomes" id="UP000823388">
    <property type="component" value="Chromosome 9N"/>
</dbReference>
<evidence type="ECO:0000313" key="2">
    <source>
        <dbReference type="EMBL" id="KAG2536132.1"/>
    </source>
</evidence>
<keyword evidence="3" id="KW-1185">Reference proteome</keyword>
<organism evidence="2 3">
    <name type="scientific">Panicum virgatum</name>
    <name type="common">Blackwell switchgrass</name>
    <dbReference type="NCBI Taxonomy" id="38727"/>
    <lineage>
        <taxon>Eukaryota</taxon>
        <taxon>Viridiplantae</taxon>
        <taxon>Streptophyta</taxon>
        <taxon>Embryophyta</taxon>
        <taxon>Tracheophyta</taxon>
        <taxon>Spermatophyta</taxon>
        <taxon>Magnoliopsida</taxon>
        <taxon>Liliopsida</taxon>
        <taxon>Poales</taxon>
        <taxon>Poaceae</taxon>
        <taxon>PACMAD clade</taxon>
        <taxon>Panicoideae</taxon>
        <taxon>Panicodae</taxon>
        <taxon>Paniceae</taxon>
        <taxon>Panicinae</taxon>
        <taxon>Panicum</taxon>
        <taxon>Panicum sect. Hiantes</taxon>
    </lineage>
</organism>
<dbReference type="AlphaFoldDB" id="A0A8T0MJ89"/>
<comment type="caution">
    <text evidence="2">The sequence shown here is derived from an EMBL/GenBank/DDBJ whole genome shotgun (WGS) entry which is preliminary data.</text>
</comment>